<evidence type="ECO:0000313" key="9">
    <source>
        <dbReference type="EMBL" id="BDG08929.1"/>
    </source>
</evidence>
<name>A0ABN6N6V3_9BACT</name>
<protein>
    <recommendedName>
        <fullName evidence="3">phosphoribosyl-ATP diphosphatase</fullName>
        <ecNumber evidence="3">3.6.1.31</ecNumber>
    </recommendedName>
</protein>
<accession>A0ABN6N6V3</accession>
<dbReference type="EC" id="3.6.1.31" evidence="3"/>
<dbReference type="NCBIfam" id="TIGR03188">
    <property type="entry name" value="histidine_hisI"/>
    <property type="match status" value="1"/>
</dbReference>
<evidence type="ECO:0000256" key="4">
    <source>
        <dbReference type="ARBA" id="ARBA00022605"/>
    </source>
</evidence>
<keyword evidence="5" id="KW-0547">Nucleotide-binding</keyword>
<comment type="pathway">
    <text evidence="2">Amino-acid biosynthesis; L-histidine biosynthesis; L-histidine from 5-phospho-alpha-D-ribose 1-diphosphate: step 2/9.</text>
</comment>
<dbReference type="Proteomes" id="UP001162734">
    <property type="component" value="Chromosome"/>
</dbReference>
<dbReference type="PANTHER" id="PTHR42945:SF1">
    <property type="entry name" value="HISTIDINE BIOSYNTHESIS BIFUNCTIONAL PROTEIN HIS7"/>
    <property type="match status" value="1"/>
</dbReference>
<dbReference type="SUPFAM" id="SSF101386">
    <property type="entry name" value="all-alpha NTP pyrophosphatases"/>
    <property type="match status" value="1"/>
</dbReference>
<proteinExistence type="predicted"/>
<keyword evidence="4" id="KW-0028">Amino-acid biosynthesis</keyword>
<evidence type="ECO:0000256" key="3">
    <source>
        <dbReference type="ARBA" id="ARBA00012414"/>
    </source>
</evidence>
<evidence type="ECO:0000256" key="5">
    <source>
        <dbReference type="ARBA" id="ARBA00022741"/>
    </source>
</evidence>
<reference evidence="10" key="1">
    <citation type="journal article" date="2022" name="Int. J. Syst. Evol. Microbiol.">
        <title>Anaeromyxobacter oryzae sp. nov., Anaeromyxobacter diazotrophicus sp. nov. and Anaeromyxobacter paludicola sp. nov., isolated from paddy soils.</title>
        <authorList>
            <person name="Itoh H."/>
            <person name="Xu Z."/>
            <person name="Mise K."/>
            <person name="Masuda Y."/>
            <person name="Ushijima N."/>
            <person name="Hayakawa C."/>
            <person name="Shiratori Y."/>
            <person name="Senoo K."/>
        </authorList>
    </citation>
    <scope>NUCLEOTIDE SEQUENCE [LARGE SCALE GENOMIC DNA]</scope>
    <source>
        <strain evidence="10">Red630</strain>
    </source>
</reference>
<sequence length="116" mass="12508">MADERFLAKLWATIESRKADDGAGTSYTRQLLANPAKIRRKIAEEAYEVNEAHQGLVDGKDSKDHLAHEAADLLYHLFVLLASADVTPSEVYAILERRHAPASPGASGPSAGGKNP</sequence>
<dbReference type="PANTHER" id="PTHR42945">
    <property type="entry name" value="HISTIDINE BIOSYNTHESIS BIFUNCTIONAL PROTEIN"/>
    <property type="match status" value="1"/>
</dbReference>
<dbReference type="InterPro" id="IPR008179">
    <property type="entry name" value="HisE"/>
</dbReference>
<gene>
    <name evidence="9" type="primary">hisE</name>
    <name evidence="9" type="ORF">AMPC_20420</name>
</gene>
<dbReference type="RefSeq" id="WP_248346256.1">
    <property type="nucleotide sequence ID" value="NZ_AP025592.1"/>
</dbReference>
<evidence type="ECO:0000256" key="8">
    <source>
        <dbReference type="ARBA" id="ARBA00023102"/>
    </source>
</evidence>
<keyword evidence="8" id="KW-0368">Histidine biosynthesis</keyword>
<keyword evidence="10" id="KW-1185">Reference proteome</keyword>
<dbReference type="Pfam" id="PF01503">
    <property type="entry name" value="PRA-PH"/>
    <property type="match status" value="1"/>
</dbReference>
<dbReference type="InterPro" id="IPR021130">
    <property type="entry name" value="PRib-ATP_PPHydrolase-like"/>
</dbReference>
<organism evidence="9 10">
    <name type="scientific">Anaeromyxobacter paludicola</name>
    <dbReference type="NCBI Taxonomy" id="2918171"/>
    <lineage>
        <taxon>Bacteria</taxon>
        <taxon>Pseudomonadati</taxon>
        <taxon>Myxococcota</taxon>
        <taxon>Myxococcia</taxon>
        <taxon>Myxococcales</taxon>
        <taxon>Cystobacterineae</taxon>
        <taxon>Anaeromyxobacteraceae</taxon>
        <taxon>Anaeromyxobacter</taxon>
    </lineage>
</organism>
<dbReference type="EMBL" id="AP025592">
    <property type="protein sequence ID" value="BDG08929.1"/>
    <property type="molecule type" value="Genomic_DNA"/>
</dbReference>
<evidence type="ECO:0000256" key="6">
    <source>
        <dbReference type="ARBA" id="ARBA00022801"/>
    </source>
</evidence>
<evidence type="ECO:0000256" key="2">
    <source>
        <dbReference type="ARBA" id="ARBA00005204"/>
    </source>
</evidence>
<keyword evidence="6" id="KW-0378">Hydrolase</keyword>
<evidence type="ECO:0000256" key="1">
    <source>
        <dbReference type="ARBA" id="ARBA00001460"/>
    </source>
</evidence>
<dbReference type="Gene3D" id="1.10.287.1080">
    <property type="entry name" value="MazG-like"/>
    <property type="match status" value="1"/>
</dbReference>
<dbReference type="CDD" id="cd11534">
    <property type="entry name" value="NTP-PPase_HisIE_like"/>
    <property type="match status" value="1"/>
</dbReference>
<keyword evidence="7" id="KW-0067">ATP-binding</keyword>
<comment type="catalytic activity">
    <reaction evidence="1">
        <text>1-(5-phospho-beta-D-ribosyl)-ATP + H2O = 1-(5-phospho-beta-D-ribosyl)-5'-AMP + diphosphate + H(+)</text>
        <dbReference type="Rhea" id="RHEA:22828"/>
        <dbReference type="ChEBI" id="CHEBI:15377"/>
        <dbReference type="ChEBI" id="CHEBI:15378"/>
        <dbReference type="ChEBI" id="CHEBI:33019"/>
        <dbReference type="ChEBI" id="CHEBI:59457"/>
        <dbReference type="ChEBI" id="CHEBI:73183"/>
        <dbReference type="EC" id="3.6.1.31"/>
    </reaction>
</comment>
<evidence type="ECO:0000313" key="10">
    <source>
        <dbReference type="Proteomes" id="UP001162734"/>
    </source>
</evidence>
<evidence type="ECO:0000256" key="7">
    <source>
        <dbReference type="ARBA" id="ARBA00022840"/>
    </source>
</evidence>